<keyword evidence="1" id="KW-0315">Glutamine amidotransferase</keyword>
<dbReference type="CDD" id="cd01743">
    <property type="entry name" value="GATase1_Anthranilate_Synthase"/>
    <property type="match status" value="1"/>
</dbReference>
<dbReference type="GO" id="GO:0004049">
    <property type="term" value="F:anthranilate synthase activity"/>
    <property type="evidence" value="ECO:0007669"/>
    <property type="project" value="UniProtKB-EC"/>
</dbReference>
<dbReference type="NCBIfam" id="TIGR00566">
    <property type="entry name" value="trpG_papA"/>
    <property type="match status" value="1"/>
</dbReference>
<evidence type="ECO:0000259" key="2">
    <source>
        <dbReference type="Pfam" id="PF00117"/>
    </source>
</evidence>
<dbReference type="InterPro" id="IPR006221">
    <property type="entry name" value="TrpG/PapA_dom"/>
</dbReference>
<dbReference type="PANTHER" id="PTHR43418">
    <property type="entry name" value="MULTIFUNCTIONAL TRYPTOPHAN BIOSYNTHESIS PROTEIN-RELATED"/>
    <property type="match status" value="1"/>
</dbReference>
<dbReference type="SUPFAM" id="SSF52317">
    <property type="entry name" value="Class I glutamine amidotransferase-like"/>
    <property type="match status" value="1"/>
</dbReference>
<dbReference type="PRINTS" id="PR00097">
    <property type="entry name" value="ANTSNTHASEII"/>
</dbReference>
<dbReference type="PANTHER" id="PTHR43418:SF4">
    <property type="entry name" value="MULTIFUNCTIONAL TRYPTOPHAN BIOSYNTHESIS PROTEIN"/>
    <property type="match status" value="1"/>
</dbReference>
<dbReference type="InterPro" id="IPR029062">
    <property type="entry name" value="Class_I_gatase-like"/>
</dbReference>
<dbReference type="PROSITE" id="PS51273">
    <property type="entry name" value="GATASE_TYPE_1"/>
    <property type="match status" value="1"/>
</dbReference>
<accession>A0ABZ2Y0N3</accession>
<dbReference type="Gene3D" id="3.40.50.880">
    <property type="match status" value="1"/>
</dbReference>
<reference evidence="3 4" key="1">
    <citation type="submission" date="2023-03" db="EMBL/GenBank/DDBJ databases">
        <title>Novel Species.</title>
        <authorList>
            <person name="Ma S."/>
        </authorList>
    </citation>
    <scope>NUCLEOTIDE SEQUENCE [LARGE SCALE GENOMIC DNA]</scope>
    <source>
        <strain evidence="3 4">LIND6LT2</strain>
    </source>
</reference>
<evidence type="ECO:0000313" key="4">
    <source>
        <dbReference type="Proteomes" id="UP001486565"/>
    </source>
</evidence>
<dbReference type="Pfam" id="PF00117">
    <property type="entry name" value="GATase"/>
    <property type="match status" value="1"/>
</dbReference>
<gene>
    <name evidence="3" type="ORF">QBE51_08470</name>
</gene>
<dbReference type="Proteomes" id="UP001486565">
    <property type="component" value="Chromosome"/>
</dbReference>
<keyword evidence="4" id="KW-1185">Reference proteome</keyword>
<feature type="domain" description="Glutamine amidotransferase" evidence="2">
    <location>
        <begin position="3"/>
        <end position="186"/>
    </location>
</feature>
<evidence type="ECO:0000313" key="3">
    <source>
        <dbReference type="EMBL" id="WZL68862.1"/>
    </source>
</evidence>
<proteinExistence type="predicted"/>
<sequence>MVLLIDNYDSFTYNLYQYIGKYEKNIEVVRNDEISLEEIEALNPDHIVLSPGPKTPKEAGICIEVIKKFYDKIPILGICLGHQCIGAAFGAEITYAKELVHGKTSLIIHKGIDVFSGIANPMMAARYHSLAINPVTIPDCFEIAAITEDEEVMSIIHKEYPLVGLQFHPESIYTPDGITIIKNFLEKERII</sequence>
<keyword evidence="3" id="KW-0456">Lyase</keyword>
<dbReference type="InterPro" id="IPR017926">
    <property type="entry name" value="GATASE"/>
</dbReference>
<protein>
    <submittedName>
        <fullName evidence="3">Aminodeoxychorismate/anthranilate synthase component II</fullName>
        <ecNumber evidence="3">4.1.3.27</ecNumber>
    </submittedName>
</protein>
<dbReference type="PRINTS" id="PR00096">
    <property type="entry name" value="GATASE"/>
</dbReference>
<dbReference type="EMBL" id="CP121687">
    <property type="protein sequence ID" value="WZL68862.1"/>
    <property type="molecule type" value="Genomic_DNA"/>
</dbReference>
<dbReference type="EC" id="4.1.3.27" evidence="3"/>
<dbReference type="RefSeq" id="WP_341875868.1">
    <property type="nucleotide sequence ID" value="NZ_CP121687.1"/>
</dbReference>
<organism evidence="3 4">
    <name type="scientific">Defluviitalea saccharophila</name>
    <dbReference type="NCBI Taxonomy" id="879970"/>
    <lineage>
        <taxon>Bacteria</taxon>
        <taxon>Bacillati</taxon>
        <taxon>Bacillota</taxon>
        <taxon>Clostridia</taxon>
        <taxon>Lachnospirales</taxon>
        <taxon>Defluviitaleaceae</taxon>
        <taxon>Defluviitalea</taxon>
    </lineage>
</organism>
<dbReference type="PRINTS" id="PR00099">
    <property type="entry name" value="CPSGATASE"/>
</dbReference>
<evidence type="ECO:0000256" key="1">
    <source>
        <dbReference type="ARBA" id="ARBA00022962"/>
    </source>
</evidence>
<dbReference type="InterPro" id="IPR050472">
    <property type="entry name" value="Anth_synth/Amidotransfase"/>
</dbReference>
<name>A0ABZ2Y0N3_9FIRM</name>